<dbReference type="GO" id="GO:0003779">
    <property type="term" value="F:actin binding"/>
    <property type="evidence" value="ECO:0007669"/>
    <property type="project" value="InterPro"/>
</dbReference>
<evidence type="ECO:0000259" key="6">
    <source>
        <dbReference type="PROSITE" id="PS50181"/>
    </source>
</evidence>
<feature type="domain" description="ADF-H" evidence="7">
    <location>
        <begin position="576"/>
        <end position="710"/>
    </location>
</feature>
<dbReference type="GO" id="GO:0071933">
    <property type="term" value="F:Arp2/3 complex binding"/>
    <property type="evidence" value="ECO:0007669"/>
    <property type="project" value="InterPro"/>
</dbReference>
<dbReference type="CDD" id="cd11283">
    <property type="entry name" value="ADF_GMF-beta_like"/>
    <property type="match status" value="1"/>
</dbReference>
<evidence type="ECO:0000256" key="1">
    <source>
        <dbReference type="ARBA" id="ARBA00004123"/>
    </source>
</evidence>
<keyword evidence="9" id="KW-1185">Reference proteome</keyword>
<dbReference type="Gene3D" id="3.40.20.10">
    <property type="entry name" value="Severin"/>
    <property type="match status" value="1"/>
</dbReference>
<organism evidence="8 9">
    <name type="scientific">Caenorhabditis briggsae</name>
    <dbReference type="NCBI Taxonomy" id="6238"/>
    <lineage>
        <taxon>Eukaryota</taxon>
        <taxon>Metazoa</taxon>
        <taxon>Ecdysozoa</taxon>
        <taxon>Nematoda</taxon>
        <taxon>Chromadorea</taxon>
        <taxon>Rhabditida</taxon>
        <taxon>Rhabditina</taxon>
        <taxon>Rhabditomorpha</taxon>
        <taxon>Rhabditoidea</taxon>
        <taxon>Rhabditidae</taxon>
        <taxon>Peloderinae</taxon>
        <taxon>Caenorhabditis</taxon>
    </lineage>
</organism>
<dbReference type="PANTHER" id="PTHR46432">
    <property type="entry name" value="F-BOX ONLY PROTEIN 42"/>
    <property type="match status" value="1"/>
</dbReference>
<evidence type="ECO:0000256" key="5">
    <source>
        <dbReference type="ARBA" id="ARBA00023242"/>
    </source>
</evidence>
<reference evidence="8 9" key="1">
    <citation type="submission" date="2022-04" db="EMBL/GenBank/DDBJ databases">
        <title>Chromosome-level reference genomes for two strains of Caenorhabditis briggsae: an improved platform for comparative genomics.</title>
        <authorList>
            <person name="Stevens L."/>
            <person name="Andersen E."/>
        </authorList>
    </citation>
    <scope>NUCLEOTIDE SEQUENCE [LARGE SCALE GENOMIC DNA]</scope>
    <source>
        <strain evidence="8">VX34</strain>
        <tissue evidence="8">Whole-organism</tissue>
    </source>
</reference>
<evidence type="ECO:0000256" key="4">
    <source>
        <dbReference type="ARBA" id="ARBA00022490"/>
    </source>
</evidence>
<evidence type="ECO:0000259" key="7">
    <source>
        <dbReference type="PROSITE" id="PS51263"/>
    </source>
</evidence>
<name>A0AAE9EG77_CAEBR</name>
<dbReference type="AlphaFoldDB" id="A0AAE9EG77"/>
<dbReference type="InterPro" id="IPR015915">
    <property type="entry name" value="Kelch-typ_b-propeller"/>
</dbReference>
<dbReference type="PROSITE" id="PS50181">
    <property type="entry name" value="FBOX"/>
    <property type="match status" value="1"/>
</dbReference>
<dbReference type="EMBL" id="CP092622">
    <property type="protein sequence ID" value="UMM21417.1"/>
    <property type="molecule type" value="Genomic_DNA"/>
</dbReference>
<evidence type="ECO:0000256" key="2">
    <source>
        <dbReference type="ARBA" id="ARBA00004496"/>
    </source>
</evidence>
<dbReference type="InterPro" id="IPR029006">
    <property type="entry name" value="ADF-H/Gelsolin-like_dom_sf"/>
</dbReference>
<evidence type="ECO:0000256" key="3">
    <source>
        <dbReference type="ARBA" id="ARBA00010055"/>
    </source>
</evidence>
<dbReference type="GO" id="GO:0071944">
    <property type="term" value="C:cell periphery"/>
    <property type="evidence" value="ECO:0007669"/>
    <property type="project" value="UniProtKB-ARBA"/>
</dbReference>
<comment type="similarity">
    <text evidence="3">Belongs to the actin-binding proteins ADF family. GMF subfamily.</text>
</comment>
<dbReference type="PROSITE" id="PS51263">
    <property type="entry name" value="ADF_H"/>
    <property type="match status" value="1"/>
</dbReference>
<dbReference type="PANTHER" id="PTHR46432:SF1">
    <property type="entry name" value="F-BOX ONLY PROTEIN 42"/>
    <property type="match status" value="1"/>
</dbReference>
<dbReference type="FunFam" id="3.40.20.10:FF:000026">
    <property type="entry name" value="Glia maturation factor"/>
    <property type="match status" value="1"/>
</dbReference>
<dbReference type="InterPro" id="IPR002108">
    <property type="entry name" value="ADF-H"/>
</dbReference>
<dbReference type="GO" id="GO:0005634">
    <property type="term" value="C:nucleus"/>
    <property type="evidence" value="ECO:0007669"/>
    <property type="project" value="UniProtKB-SubCell"/>
</dbReference>
<dbReference type="SMART" id="SM00102">
    <property type="entry name" value="ADF"/>
    <property type="match status" value="1"/>
</dbReference>
<dbReference type="Pfam" id="PF24681">
    <property type="entry name" value="Kelch_KLHDC2_KLHL20_DRC7"/>
    <property type="match status" value="1"/>
</dbReference>
<keyword evidence="4" id="KW-0963">Cytoplasm</keyword>
<dbReference type="InterPro" id="IPR001810">
    <property type="entry name" value="F-box_dom"/>
</dbReference>
<dbReference type="GO" id="GO:0071846">
    <property type="term" value="P:actin filament debranching"/>
    <property type="evidence" value="ECO:0007669"/>
    <property type="project" value="InterPro"/>
</dbReference>
<dbReference type="SUPFAM" id="SSF117281">
    <property type="entry name" value="Kelch motif"/>
    <property type="match status" value="1"/>
</dbReference>
<dbReference type="Proteomes" id="UP000829354">
    <property type="component" value="Chromosome III"/>
</dbReference>
<accession>A0AAE9EG77</accession>
<dbReference type="Pfam" id="PF00241">
    <property type="entry name" value="Cofilin_ADF"/>
    <property type="match status" value="1"/>
</dbReference>
<sequence length="710" mass="82557">MPEPALLNMLRFLRLPDLETLKTACPELSELIDIQLRHLDDEFPQRPFYQFDRGAPPEDVDDDEKMMCDRQNVSMTYFPEDQCVYMFGGETLEQMDGGPRATFNDLWRLETGTMKWSRVVIRGAPYPSPKCQASFVTWGDQLVLYGGRAYRHDGRDVFFSELHFFDVASSTWRRGAESASNHQTPMAGHSAIITNNFMIMYGGWSQTPDTMARLTAMNLKTEEFKIIDMMHSTEFEEPVVPPRPPVVFPKFDWRKTKLVLIREGLILLTGELQPGDYGSSVLIEYDPQDDLISDEYQMWEWKTIPTVGRWWRPREGAELHRDAPQWLLPRGNANCSMPNFEFHQIADVRNSTKIRLVSLGRLKNEHSVPRPCISDKYDATQLHYREFVRHLTRHLETEFQKRTDQNVPTSSATDLKTCAVFKFLSMHCKIENCFVNGNGKPKPAKVRLRITMRKNKKVPKLDDFDRWELRQSILAAVNQLQSKYYDISHMDQLVARVPNRNSVVKRLSIFVAEIDRNIDLEDFQELVWHPQPMQFPSPAETREFALIGANHDIIMHSGIVTFNQSMRRMEKSMTSALTICYIPDSVKEELKKFRFSKSTTMNALILKIDRESHELQSEQLLNDCSIDEFKEELPSQQPRFVLLSWSKKHSDERVSFPMLLIYYCPNGSSPELQMLYAGSRNFIVNECHVSKNMEVRDIDEIDDDLLDSKF</sequence>
<dbReference type="Gene3D" id="2.120.10.80">
    <property type="entry name" value="Kelch-type beta propeller"/>
    <property type="match status" value="1"/>
</dbReference>
<evidence type="ECO:0000313" key="8">
    <source>
        <dbReference type="EMBL" id="UMM21417.1"/>
    </source>
</evidence>
<evidence type="ECO:0008006" key="10">
    <source>
        <dbReference type="Google" id="ProtNLM"/>
    </source>
</evidence>
<dbReference type="GO" id="GO:0005737">
    <property type="term" value="C:cytoplasm"/>
    <property type="evidence" value="ECO:0007669"/>
    <property type="project" value="UniProtKB-SubCell"/>
</dbReference>
<dbReference type="InterPro" id="IPR052821">
    <property type="entry name" value="F-box_only_SRC"/>
</dbReference>
<protein>
    <recommendedName>
        <fullName evidence="10">F-box domain-containing protein</fullName>
    </recommendedName>
</protein>
<gene>
    <name evidence="8" type="ORF">L5515_003111</name>
</gene>
<dbReference type="InterPro" id="IPR011171">
    <property type="entry name" value="GMF"/>
</dbReference>
<evidence type="ECO:0000313" key="9">
    <source>
        <dbReference type="Proteomes" id="UP000829354"/>
    </source>
</evidence>
<proteinExistence type="inferred from homology"/>
<feature type="domain" description="F-box" evidence="6">
    <location>
        <begin position="1"/>
        <end position="46"/>
    </location>
</feature>
<keyword evidence="5" id="KW-0539">Nucleus</keyword>
<dbReference type="SUPFAM" id="SSF55753">
    <property type="entry name" value="Actin depolymerizing proteins"/>
    <property type="match status" value="1"/>
</dbReference>
<comment type="subcellular location">
    <subcellularLocation>
        <location evidence="2">Cytoplasm</location>
    </subcellularLocation>
    <subcellularLocation>
        <location evidence="1">Nucleus</location>
    </subcellularLocation>
</comment>